<accession>A0A1G6UTK4</accession>
<evidence type="ECO:0000313" key="2">
    <source>
        <dbReference type="Proteomes" id="UP000199501"/>
    </source>
</evidence>
<dbReference type="Proteomes" id="UP000199501">
    <property type="component" value="Unassembled WGS sequence"/>
</dbReference>
<dbReference type="STRING" id="1271860.SAMN05216174_11163"/>
<sequence length="446" mass="48974">MHDLDSALEVIRARDDTAAKHAHALWHVMRSTAAHPTKVTRYDVQQMVWSTLPQAHASPAGEGAFDDLHETCESFAELLDLLGHTAYARLCRARTTHEILDAAGDERRHRELVAAAWRASGVLPPDTPILTWSDRGGPVESALHAAAGRLLEEAVEAGTLPADGSGEELRVGLVMRLLTSPEADGDDTWFVKLLDERLDAWTRGQGSQTRRELMVRLRPEVRRAPESDGAELPALTFLLSECRGAGARLTGSGYLPTALVTALAELMPTCRELVILGRSESQWPPVKLLREMATDFGLTVRNGTRLQLTSRGAALVDDQDTLLMTVGERLMSLDRTALGVIEEVVLAALLLEDRMAPSRIFEKVAYVLAEEGWSSTDGTDYGPTHAAEVGGWFLRRLRVLDALDADWTARRVGLTPAGRSIARWGLRARVLFRHRADDSSPRPFAP</sequence>
<dbReference type="RefSeq" id="WP_091453864.1">
    <property type="nucleotide sequence ID" value="NZ_FMZZ01000011.1"/>
</dbReference>
<dbReference type="OrthoDB" id="3655061at2"/>
<dbReference type="EMBL" id="FMZZ01000011">
    <property type="protein sequence ID" value="SDD44046.1"/>
    <property type="molecule type" value="Genomic_DNA"/>
</dbReference>
<name>A0A1G6UTK4_9PSEU</name>
<organism evidence="1 2">
    <name type="scientific">Actinokineospora iranica</name>
    <dbReference type="NCBI Taxonomy" id="1271860"/>
    <lineage>
        <taxon>Bacteria</taxon>
        <taxon>Bacillati</taxon>
        <taxon>Actinomycetota</taxon>
        <taxon>Actinomycetes</taxon>
        <taxon>Pseudonocardiales</taxon>
        <taxon>Pseudonocardiaceae</taxon>
        <taxon>Actinokineospora</taxon>
    </lineage>
</organism>
<gene>
    <name evidence="1" type="ORF">SAMN05216174_11163</name>
</gene>
<evidence type="ECO:0000313" key="1">
    <source>
        <dbReference type="EMBL" id="SDD44046.1"/>
    </source>
</evidence>
<proteinExistence type="predicted"/>
<keyword evidence="2" id="KW-1185">Reference proteome</keyword>
<reference evidence="2" key="1">
    <citation type="submission" date="2016-10" db="EMBL/GenBank/DDBJ databases">
        <authorList>
            <person name="Varghese N."/>
            <person name="Submissions S."/>
        </authorList>
    </citation>
    <scope>NUCLEOTIDE SEQUENCE [LARGE SCALE GENOMIC DNA]</scope>
    <source>
        <strain evidence="2">IBRC-M 10403</strain>
    </source>
</reference>
<protein>
    <submittedName>
        <fullName evidence="1">Uncharacterized protein</fullName>
    </submittedName>
</protein>
<dbReference type="AlphaFoldDB" id="A0A1G6UTK4"/>